<evidence type="ECO:0000256" key="3">
    <source>
        <dbReference type="ARBA" id="ARBA00022475"/>
    </source>
</evidence>
<feature type="transmembrane region" description="Helical" evidence="7">
    <location>
        <begin position="96"/>
        <end position="116"/>
    </location>
</feature>
<evidence type="ECO:0000259" key="8">
    <source>
        <dbReference type="Pfam" id="PF00892"/>
    </source>
</evidence>
<feature type="transmembrane region" description="Helical" evidence="7">
    <location>
        <begin position="67"/>
        <end position="84"/>
    </location>
</feature>
<evidence type="ECO:0000256" key="5">
    <source>
        <dbReference type="ARBA" id="ARBA00022989"/>
    </source>
</evidence>
<protein>
    <submittedName>
        <fullName evidence="9">Multidrug transporter</fullName>
    </submittedName>
</protein>
<dbReference type="EMBL" id="MIEK01000009">
    <property type="protein sequence ID" value="OEH83293.1"/>
    <property type="molecule type" value="Genomic_DNA"/>
</dbReference>
<dbReference type="Pfam" id="PF00892">
    <property type="entry name" value="EamA"/>
    <property type="match status" value="2"/>
</dbReference>
<feature type="transmembrane region" description="Helical" evidence="7">
    <location>
        <begin position="37"/>
        <end position="55"/>
    </location>
</feature>
<proteinExistence type="inferred from homology"/>
<keyword evidence="10" id="KW-1185">Reference proteome</keyword>
<dbReference type="SUPFAM" id="SSF103481">
    <property type="entry name" value="Multidrug resistance efflux transporter EmrE"/>
    <property type="match status" value="2"/>
</dbReference>
<gene>
    <name evidence="9" type="ORF">BCR26_10200</name>
</gene>
<keyword evidence="4 7" id="KW-0812">Transmembrane</keyword>
<comment type="caution">
    <text evidence="9">The sequence shown here is derived from an EMBL/GenBank/DDBJ whole genome shotgun (WGS) entry which is preliminary data.</text>
</comment>
<dbReference type="InterPro" id="IPR037185">
    <property type="entry name" value="EmrE-like"/>
</dbReference>
<dbReference type="PANTHER" id="PTHR32322:SF18">
    <property type="entry name" value="S-ADENOSYLMETHIONINE_S-ADENOSYLHOMOCYSTEINE TRANSPORTER"/>
    <property type="match status" value="1"/>
</dbReference>
<evidence type="ECO:0000313" key="9">
    <source>
        <dbReference type="EMBL" id="OEH83293.1"/>
    </source>
</evidence>
<dbReference type="GO" id="GO:0005886">
    <property type="term" value="C:plasma membrane"/>
    <property type="evidence" value="ECO:0007669"/>
    <property type="project" value="UniProtKB-SubCell"/>
</dbReference>
<feature type="domain" description="EamA" evidence="8">
    <location>
        <begin position="151"/>
        <end position="287"/>
    </location>
</feature>
<accession>A0A1E5KZP2</accession>
<reference evidence="9 10" key="1">
    <citation type="submission" date="2016-09" db="EMBL/GenBank/DDBJ databases">
        <authorList>
            <person name="Capua I."/>
            <person name="De Benedictis P."/>
            <person name="Joannis T."/>
            <person name="Lombin L.H."/>
            <person name="Cattoli G."/>
        </authorList>
    </citation>
    <scope>NUCLEOTIDE SEQUENCE [LARGE SCALE GENOMIC DNA]</scope>
    <source>
        <strain evidence="9 10">LMG 25899</strain>
    </source>
</reference>
<dbReference type="RefSeq" id="WP_069697716.1">
    <property type="nucleotide sequence ID" value="NZ_JAGGMA010000018.1"/>
</dbReference>
<keyword evidence="3" id="KW-1003">Cell membrane</keyword>
<dbReference type="AlphaFoldDB" id="A0A1E5KZP2"/>
<evidence type="ECO:0000313" key="10">
    <source>
        <dbReference type="Proteomes" id="UP000095256"/>
    </source>
</evidence>
<evidence type="ECO:0000256" key="2">
    <source>
        <dbReference type="ARBA" id="ARBA00007362"/>
    </source>
</evidence>
<dbReference type="Proteomes" id="UP000095256">
    <property type="component" value="Unassembled WGS sequence"/>
</dbReference>
<feature type="transmembrane region" description="Helical" evidence="7">
    <location>
        <begin position="187"/>
        <end position="205"/>
    </location>
</feature>
<keyword evidence="6 7" id="KW-0472">Membrane</keyword>
<dbReference type="InterPro" id="IPR050638">
    <property type="entry name" value="AA-Vitamin_Transporters"/>
</dbReference>
<feature type="transmembrane region" description="Helical" evidence="7">
    <location>
        <begin position="249"/>
        <end position="266"/>
    </location>
</feature>
<feature type="transmembrane region" description="Helical" evidence="7">
    <location>
        <begin position="146"/>
        <end position="166"/>
    </location>
</feature>
<dbReference type="OrthoDB" id="9805239at2"/>
<feature type="transmembrane region" description="Helical" evidence="7">
    <location>
        <begin position="217"/>
        <end position="237"/>
    </location>
</feature>
<feature type="transmembrane region" description="Helical" evidence="7">
    <location>
        <begin position="12"/>
        <end position="31"/>
    </location>
</feature>
<sequence length="314" mass="35135">MHYFKETKGHLAAIITIFIWGTTFISTKVLLKDFDPIEILFIRFLLGFLFLYLIYPKSMGKTTAKQNLTFAFAGLSGVTLYFYLENIALTYSSASNIGVIVTLSPFFTAILMWIFAKEKLSQRFFLGFLLSLLGVCLISFNGQQQFQFNPLGDFLGILAAFLWSCYSVLTRKVSSFPFHVIQSTRRIFFYGLAFMIPILLFSGFNVTSAKLLLPINFFNLLFLGLGASAICFVTWGLAIRDLGTVKTSMYIYLVPVITVLTSVLILKESLTILSFIGIVLSLFGLVLSDTSFSRKTLASKSRSSEISSTNADLE</sequence>
<dbReference type="PANTHER" id="PTHR32322">
    <property type="entry name" value="INNER MEMBRANE TRANSPORTER"/>
    <property type="match status" value="1"/>
</dbReference>
<evidence type="ECO:0000256" key="4">
    <source>
        <dbReference type="ARBA" id="ARBA00022692"/>
    </source>
</evidence>
<evidence type="ECO:0000256" key="1">
    <source>
        <dbReference type="ARBA" id="ARBA00004651"/>
    </source>
</evidence>
<dbReference type="STRING" id="762845.BCR26_10200"/>
<feature type="transmembrane region" description="Helical" evidence="7">
    <location>
        <begin position="272"/>
        <end position="292"/>
    </location>
</feature>
<comment type="similarity">
    <text evidence="2">Belongs to the EamA transporter family.</text>
</comment>
<organism evidence="9 10">
    <name type="scientific">Enterococcus rivorum</name>
    <dbReference type="NCBI Taxonomy" id="762845"/>
    <lineage>
        <taxon>Bacteria</taxon>
        <taxon>Bacillati</taxon>
        <taxon>Bacillota</taxon>
        <taxon>Bacilli</taxon>
        <taxon>Lactobacillales</taxon>
        <taxon>Enterococcaceae</taxon>
        <taxon>Enterococcus</taxon>
    </lineage>
</organism>
<name>A0A1E5KZP2_9ENTE</name>
<dbReference type="InterPro" id="IPR000620">
    <property type="entry name" value="EamA_dom"/>
</dbReference>
<keyword evidence="5 7" id="KW-1133">Transmembrane helix</keyword>
<evidence type="ECO:0000256" key="6">
    <source>
        <dbReference type="ARBA" id="ARBA00023136"/>
    </source>
</evidence>
<evidence type="ECO:0000256" key="7">
    <source>
        <dbReference type="SAM" id="Phobius"/>
    </source>
</evidence>
<comment type="subcellular location">
    <subcellularLocation>
        <location evidence="1">Cell membrane</location>
        <topology evidence="1">Multi-pass membrane protein</topology>
    </subcellularLocation>
</comment>
<feature type="domain" description="EamA" evidence="8">
    <location>
        <begin position="8"/>
        <end position="139"/>
    </location>
</feature>
<feature type="transmembrane region" description="Helical" evidence="7">
    <location>
        <begin position="123"/>
        <end position="140"/>
    </location>
</feature>